<dbReference type="STRING" id="64971.SAMN05421831_11221"/>
<dbReference type="OrthoDB" id="1676884at2"/>
<proteinExistence type="predicted"/>
<feature type="region of interest" description="Disordered" evidence="1">
    <location>
        <begin position="61"/>
        <end position="98"/>
    </location>
</feature>
<evidence type="ECO:0000313" key="2">
    <source>
        <dbReference type="EMBL" id="SEI83527.1"/>
    </source>
</evidence>
<sequence length="379" mass="42603">MFITQSNVNLQSERQAYQHQNENVHWRYIERGPRGEISLEGREALQSTKVELSREQIVQTTQPDTLQGKLAKRQGQPWLDASHKGNVQGREKSQIGESELSVQDKLKVTLMQSLFEKTFGIRIQVQHFKMDTSKMADQCQPYQKLAEAQPLEIEQASGGWRLDYHRQVEYYEGEHTQFMAQGQVKTADGRELDISLELNMRRDFYTQHQEHIRVGTLKDPLVVNFDAPAAALQQRHFRFDVDADGREDEIAQLASGSGYLALDKNQDGVINDGSELFGTQSGNGFADLSAYDEDGNGFIDEGDSVFGQLKIWMMDEAGQSHLFSLQDKNIGALYLGAAQTPFSLTTSTEANQLGQVTATGFFLREDGSSGSLQQIDLKI</sequence>
<accession>A0A1H6U1U3</accession>
<name>A0A1H6U1U3_9GAMM</name>
<evidence type="ECO:0000256" key="1">
    <source>
        <dbReference type="SAM" id="MobiDB-lite"/>
    </source>
</evidence>
<gene>
    <name evidence="2" type="ORF">SAMN05421831_11221</name>
</gene>
<keyword evidence="3" id="KW-1185">Reference proteome</keyword>
<dbReference type="AlphaFoldDB" id="A0A1H6U1U3"/>
<dbReference type="RefSeq" id="WP_093311512.1">
    <property type="nucleotide sequence ID" value="NZ_FNYH01000012.1"/>
</dbReference>
<dbReference type="Proteomes" id="UP000242999">
    <property type="component" value="Unassembled WGS sequence"/>
</dbReference>
<dbReference type="PANTHER" id="PTHR39431:SF1">
    <property type="entry name" value="FRPA_C-RELATED PROTEIN"/>
    <property type="match status" value="1"/>
</dbReference>
<protein>
    <recommendedName>
        <fullName evidence="4">VCBS repeat-containing protein</fullName>
    </recommendedName>
</protein>
<evidence type="ECO:0008006" key="4">
    <source>
        <dbReference type="Google" id="ProtNLM"/>
    </source>
</evidence>
<dbReference type="PANTHER" id="PTHR39431">
    <property type="entry name" value="FRPA/C-RELATED PROTEIN"/>
    <property type="match status" value="1"/>
</dbReference>
<organism evidence="2 3">
    <name type="scientific">Allopseudospirillum japonicum</name>
    <dbReference type="NCBI Taxonomy" id="64971"/>
    <lineage>
        <taxon>Bacteria</taxon>
        <taxon>Pseudomonadati</taxon>
        <taxon>Pseudomonadota</taxon>
        <taxon>Gammaproteobacteria</taxon>
        <taxon>Oceanospirillales</taxon>
        <taxon>Oceanospirillaceae</taxon>
        <taxon>Allopseudospirillum</taxon>
    </lineage>
</organism>
<dbReference type="EMBL" id="FNYH01000012">
    <property type="protein sequence ID" value="SEI83527.1"/>
    <property type="molecule type" value="Genomic_DNA"/>
</dbReference>
<evidence type="ECO:0000313" key="3">
    <source>
        <dbReference type="Proteomes" id="UP000242999"/>
    </source>
</evidence>
<reference evidence="3" key="1">
    <citation type="submission" date="2016-10" db="EMBL/GenBank/DDBJ databases">
        <authorList>
            <person name="Varghese N."/>
            <person name="Submissions S."/>
        </authorList>
    </citation>
    <scope>NUCLEOTIDE SEQUENCE [LARGE SCALE GENOMIC DNA]</scope>
    <source>
        <strain evidence="3">DSM 7165</strain>
    </source>
</reference>